<feature type="compositionally biased region" description="Polar residues" evidence="1">
    <location>
        <begin position="31"/>
        <end position="47"/>
    </location>
</feature>
<organism evidence="2">
    <name type="scientific">Cacopsylla melanoneura</name>
    <dbReference type="NCBI Taxonomy" id="428564"/>
    <lineage>
        <taxon>Eukaryota</taxon>
        <taxon>Metazoa</taxon>
        <taxon>Ecdysozoa</taxon>
        <taxon>Arthropoda</taxon>
        <taxon>Hexapoda</taxon>
        <taxon>Insecta</taxon>
        <taxon>Pterygota</taxon>
        <taxon>Neoptera</taxon>
        <taxon>Paraneoptera</taxon>
        <taxon>Hemiptera</taxon>
        <taxon>Sternorrhyncha</taxon>
        <taxon>Psylloidea</taxon>
        <taxon>Psyllidae</taxon>
        <taxon>Psyllinae</taxon>
        <taxon>Cacopsylla</taxon>
    </lineage>
</organism>
<dbReference type="EMBL" id="HBUF01240642">
    <property type="protein sequence ID" value="CAG6676847.1"/>
    <property type="molecule type" value="Transcribed_RNA"/>
</dbReference>
<evidence type="ECO:0000256" key="1">
    <source>
        <dbReference type="SAM" id="MobiDB-lite"/>
    </source>
</evidence>
<sequence length="116" mass="13181">MRTLGFRLKTKQMTSLKLEARPAVLGPNESKPCTSGRVTATMRTSMNPRGIGTARPPPPHRTEKPCVVWISTRLRTNASKPSRMRTRCRETSGFNRCEARDTRMRRETRSETTAHP</sequence>
<dbReference type="AlphaFoldDB" id="A0A8D8WY53"/>
<feature type="region of interest" description="Disordered" evidence="1">
    <location>
        <begin position="77"/>
        <end position="116"/>
    </location>
</feature>
<feature type="region of interest" description="Disordered" evidence="1">
    <location>
        <begin position="21"/>
        <end position="64"/>
    </location>
</feature>
<protein>
    <submittedName>
        <fullName evidence="2">Uncharacterized protein</fullName>
    </submittedName>
</protein>
<name>A0A8D8WY53_9HEMI</name>
<reference evidence="2" key="1">
    <citation type="submission" date="2021-05" db="EMBL/GenBank/DDBJ databases">
        <authorList>
            <person name="Alioto T."/>
            <person name="Alioto T."/>
            <person name="Gomez Garrido J."/>
        </authorList>
    </citation>
    <scope>NUCLEOTIDE SEQUENCE</scope>
</reference>
<proteinExistence type="predicted"/>
<accession>A0A8D8WY53</accession>
<feature type="compositionally biased region" description="Basic and acidic residues" evidence="1">
    <location>
        <begin position="97"/>
        <end position="116"/>
    </location>
</feature>
<evidence type="ECO:0000313" key="2">
    <source>
        <dbReference type="EMBL" id="CAG6676847.1"/>
    </source>
</evidence>